<dbReference type="EMBL" id="BLAY01000344">
    <property type="protein sequence ID" value="GET44398.1"/>
    <property type="molecule type" value="Genomic_DNA"/>
</dbReference>
<dbReference type="Proteomes" id="UP001050975">
    <property type="component" value="Unassembled WGS sequence"/>
</dbReference>
<reference evidence="2" key="1">
    <citation type="submission" date="2019-10" db="EMBL/GenBank/DDBJ databases">
        <title>Draft genome sequece of Microseira wollei NIES-4236.</title>
        <authorList>
            <person name="Yamaguchi H."/>
            <person name="Suzuki S."/>
            <person name="Kawachi M."/>
        </authorList>
    </citation>
    <scope>NUCLEOTIDE SEQUENCE</scope>
    <source>
        <strain evidence="2">NIES-4236</strain>
    </source>
</reference>
<dbReference type="PANTHER" id="PTHR42798:SF2">
    <property type="entry name" value="ABC TRANSPORTER ATP-BINDING PROTEIN MG467-RELATED"/>
    <property type="match status" value="1"/>
</dbReference>
<dbReference type="Gene3D" id="3.40.50.300">
    <property type="entry name" value="P-loop containing nucleotide triphosphate hydrolases"/>
    <property type="match status" value="1"/>
</dbReference>
<gene>
    <name evidence="2" type="ORF">MiSe_92250</name>
</gene>
<dbReference type="SUPFAM" id="SSF52540">
    <property type="entry name" value="P-loop containing nucleoside triphosphate hydrolases"/>
    <property type="match status" value="1"/>
</dbReference>
<proteinExistence type="predicted"/>
<dbReference type="AlphaFoldDB" id="A0AAV3XRI2"/>
<comment type="caution">
    <text evidence="2">The sequence shown here is derived from an EMBL/GenBank/DDBJ whole genome shotgun (WGS) entry which is preliminary data.</text>
</comment>
<dbReference type="InterPro" id="IPR027417">
    <property type="entry name" value="P-loop_NTPase"/>
</dbReference>
<dbReference type="InterPro" id="IPR003439">
    <property type="entry name" value="ABC_transporter-like_ATP-bd"/>
</dbReference>
<feature type="domain" description="ABC transporter" evidence="1">
    <location>
        <begin position="21"/>
        <end position="124"/>
    </location>
</feature>
<dbReference type="PANTHER" id="PTHR42798">
    <property type="entry name" value="LIPOPROTEIN-RELEASING SYSTEM ATP-BINDING PROTEIN LOLD"/>
    <property type="match status" value="1"/>
</dbReference>
<keyword evidence="3" id="KW-1185">Reference proteome</keyword>
<organism evidence="2 3">
    <name type="scientific">Microseira wollei NIES-4236</name>
    <dbReference type="NCBI Taxonomy" id="2530354"/>
    <lineage>
        <taxon>Bacteria</taxon>
        <taxon>Bacillati</taxon>
        <taxon>Cyanobacteriota</taxon>
        <taxon>Cyanophyceae</taxon>
        <taxon>Oscillatoriophycideae</taxon>
        <taxon>Aerosakkonematales</taxon>
        <taxon>Aerosakkonemataceae</taxon>
        <taxon>Microseira</taxon>
    </lineage>
</organism>
<evidence type="ECO:0000313" key="2">
    <source>
        <dbReference type="EMBL" id="GET44398.1"/>
    </source>
</evidence>
<dbReference type="GO" id="GO:0016887">
    <property type="term" value="F:ATP hydrolysis activity"/>
    <property type="evidence" value="ECO:0007669"/>
    <property type="project" value="InterPro"/>
</dbReference>
<dbReference type="Pfam" id="PF00005">
    <property type="entry name" value="ABC_tran"/>
    <property type="match status" value="1"/>
</dbReference>
<evidence type="ECO:0000313" key="3">
    <source>
        <dbReference type="Proteomes" id="UP001050975"/>
    </source>
</evidence>
<sequence length="136" mass="15033">MIWMEGITKTYQLGEITVPVLKGINLAIEEAEYVAIMGASGSGKSTLMNIISCLDRATSGDDVFEGSDLTTFNDDELAYVRNQRIGFVFQQFNLLPCATALENVMVPMVYANVPQSVRRERAKQAKKASWFGGKDE</sequence>
<name>A0AAV3XRI2_9CYAN</name>
<protein>
    <submittedName>
        <fullName evidence="2">ABC transporter related</fullName>
    </submittedName>
</protein>
<dbReference type="GO" id="GO:0005524">
    <property type="term" value="F:ATP binding"/>
    <property type="evidence" value="ECO:0007669"/>
    <property type="project" value="InterPro"/>
</dbReference>
<accession>A0AAV3XRI2</accession>
<evidence type="ECO:0000259" key="1">
    <source>
        <dbReference type="Pfam" id="PF00005"/>
    </source>
</evidence>